<keyword evidence="1" id="KW-0863">Zinc-finger</keyword>
<dbReference type="PROSITE" id="PS50157">
    <property type="entry name" value="ZINC_FINGER_C2H2_2"/>
    <property type="match status" value="1"/>
</dbReference>
<keyword evidence="1" id="KW-0479">Metal-binding</keyword>
<dbReference type="AlphaFoldDB" id="A0A367JQF4"/>
<keyword evidence="1" id="KW-0862">Zinc</keyword>
<protein>
    <recommendedName>
        <fullName evidence="2">C2H2-type domain-containing protein</fullName>
    </recommendedName>
</protein>
<accession>A0A367JQF4</accession>
<dbReference type="InterPro" id="IPR013087">
    <property type="entry name" value="Znf_C2H2_type"/>
</dbReference>
<name>A0A367JQF4_RHIST</name>
<evidence type="ECO:0000313" key="4">
    <source>
        <dbReference type="Proteomes" id="UP000253551"/>
    </source>
</evidence>
<sequence length="445" mass="51387">MFSNARNLRDYYENFEGIKYPSTKSRAYNTKSIKYISASNAKLKQNVSENFGCPSCTSHFNTTIELGNHLDEIHTAKPRAEVEKPFSTLRNNDKWILSTGTVVEDSFYAFGKLQLGDHPSQSLIFDPDDTELYIKNDVFTGKEIEETKTYKNLKPLELPDDIKQYLNKFNCQSTADIRKALNEKQSWEEYYDREKHFDLDWIKHSVYTLVREYENGSLKKDHLENWYNIHIWCMIDHIFGNLEGLEIIRGEGASIASSIRKSLKRTIEDVNSRARQPMGRRFDYLIREINPKSSSSLEFGASEDDKNYKLNGNKMIKERGMKLPKVLKDMLDLLVKENKNDYSHLCTVGVLHSVIIADRSKGYITRITDGKALQIPIKITSFGENVLPILIQVYYLKVLVKDTFESVKKDDNKLTDDCNWLDYCLDKAPTIIIPATSTSTETSRK</sequence>
<gene>
    <name evidence="3" type="ORF">CU098_007890</name>
</gene>
<dbReference type="PROSITE" id="PS00028">
    <property type="entry name" value="ZINC_FINGER_C2H2_1"/>
    <property type="match status" value="1"/>
</dbReference>
<evidence type="ECO:0000256" key="1">
    <source>
        <dbReference type="PROSITE-ProRule" id="PRU00042"/>
    </source>
</evidence>
<evidence type="ECO:0000259" key="2">
    <source>
        <dbReference type="PROSITE" id="PS50157"/>
    </source>
</evidence>
<reference evidence="3 4" key="1">
    <citation type="journal article" date="2018" name="G3 (Bethesda)">
        <title>Phylogenetic and Phylogenomic Definition of Rhizopus Species.</title>
        <authorList>
            <person name="Gryganskyi A.P."/>
            <person name="Golan J."/>
            <person name="Dolatabadi S."/>
            <person name="Mondo S."/>
            <person name="Robb S."/>
            <person name="Idnurm A."/>
            <person name="Muszewska A."/>
            <person name="Steczkiewicz K."/>
            <person name="Masonjones S."/>
            <person name="Liao H.L."/>
            <person name="Gajdeczka M.T."/>
            <person name="Anike F."/>
            <person name="Vuek A."/>
            <person name="Anishchenko I.M."/>
            <person name="Voigt K."/>
            <person name="de Hoog G.S."/>
            <person name="Smith M.E."/>
            <person name="Heitman J."/>
            <person name="Vilgalys R."/>
            <person name="Stajich J.E."/>
        </authorList>
    </citation>
    <scope>NUCLEOTIDE SEQUENCE [LARGE SCALE GENOMIC DNA]</scope>
    <source>
        <strain evidence="3 4">LSU 92-RS-03</strain>
    </source>
</reference>
<dbReference type="EMBL" id="PJQM01002880">
    <property type="protein sequence ID" value="RCH92182.1"/>
    <property type="molecule type" value="Genomic_DNA"/>
</dbReference>
<dbReference type="Proteomes" id="UP000253551">
    <property type="component" value="Unassembled WGS sequence"/>
</dbReference>
<proteinExistence type="predicted"/>
<dbReference type="GO" id="GO:0008270">
    <property type="term" value="F:zinc ion binding"/>
    <property type="evidence" value="ECO:0007669"/>
    <property type="project" value="UniProtKB-KW"/>
</dbReference>
<dbReference type="OrthoDB" id="5340906at2759"/>
<feature type="domain" description="C2H2-type" evidence="2">
    <location>
        <begin position="51"/>
        <end position="79"/>
    </location>
</feature>
<evidence type="ECO:0000313" key="3">
    <source>
        <dbReference type="EMBL" id="RCH92182.1"/>
    </source>
</evidence>
<keyword evidence="4" id="KW-1185">Reference proteome</keyword>
<comment type="caution">
    <text evidence="3">The sequence shown here is derived from an EMBL/GenBank/DDBJ whole genome shotgun (WGS) entry which is preliminary data.</text>
</comment>
<organism evidence="3 4">
    <name type="scientific">Rhizopus stolonifer</name>
    <name type="common">Rhizopus nigricans</name>
    <dbReference type="NCBI Taxonomy" id="4846"/>
    <lineage>
        <taxon>Eukaryota</taxon>
        <taxon>Fungi</taxon>
        <taxon>Fungi incertae sedis</taxon>
        <taxon>Mucoromycota</taxon>
        <taxon>Mucoromycotina</taxon>
        <taxon>Mucoromycetes</taxon>
        <taxon>Mucorales</taxon>
        <taxon>Mucorineae</taxon>
        <taxon>Rhizopodaceae</taxon>
        <taxon>Rhizopus</taxon>
    </lineage>
</organism>